<dbReference type="RefSeq" id="WP_106269491.1">
    <property type="nucleotide sequence ID" value="NZ_PVTX01000012.1"/>
</dbReference>
<protein>
    <recommendedName>
        <fullName evidence="2">YCII-related domain-containing protein</fullName>
    </recommendedName>
</protein>
<evidence type="ECO:0000259" key="2">
    <source>
        <dbReference type="Pfam" id="PF03795"/>
    </source>
</evidence>
<evidence type="ECO:0000256" key="1">
    <source>
        <dbReference type="ARBA" id="ARBA00007689"/>
    </source>
</evidence>
<dbReference type="Pfam" id="PF03795">
    <property type="entry name" value="YCII"/>
    <property type="match status" value="1"/>
</dbReference>
<organism evidence="3 4">
    <name type="scientific">Isoptericola halotolerans</name>
    <dbReference type="NCBI Taxonomy" id="300560"/>
    <lineage>
        <taxon>Bacteria</taxon>
        <taxon>Bacillati</taxon>
        <taxon>Actinomycetota</taxon>
        <taxon>Actinomycetes</taxon>
        <taxon>Micrococcales</taxon>
        <taxon>Promicromonosporaceae</taxon>
        <taxon>Isoptericola</taxon>
    </lineage>
</organism>
<comment type="similarity">
    <text evidence="1">Belongs to the YciI family.</text>
</comment>
<gene>
    <name evidence="3" type="ORF">BCL65_11271</name>
</gene>
<proteinExistence type="inferred from homology"/>
<dbReference type="PANTHER" id="PTHR33606">
    <property type="entry name" value="PROTEIN YCII"/>
    <property type="match status" value="1"/>
</dbReference>
<dbReference type="InterPro" id="IPR051807">
    <property type="entry name" value="Sec-metab_biosynth-assoc"/>
</dbReference>
<feature type="domain" description="YCII-related" evidence="2">
    <location>
        <begin position="4"/>
        <end position="89"/>
    </location>
</feature>
<evidence type="ECO:0000313" key="3">
    <source>
        <dbReference type="EMBL" id="PRZ03758.1"/>
    </source>
</evidence>
<dbReference type="Gene3D" id="3.30.70.1060">
    <property type="entry name" value="Dimeric alpha+beta barrel"/>
    <property type="match status" value="1"/>
</dbReference>
<dbReference type="PANTHER" id="PTHR33606:SF3">
    <property type="entry name" value="PROTEIN YCII"/>
    <property type="match status" value="1"/>
</dbReference>
<keyword evidence="4" id="KW-1185">Reference proteome</keyword>
<accession>A0ABX5ECZ7</accession>
<dbReference type="SUPFAM" id="SSF54909">
    <property type="entry name" value="Dimeric alpha+beta barrel"/>
    <property type="match status" value="1"/>
</dbReference>
<dbReference type="InterPro" id="IPR011008">
    <property type="entry name" value="Dimeric_a/b-barrel"/>
</dbReference>
<comment type="caution">
    <text evidence="3">The sequence shown here is derived from an EMBL/GenBank/DDBJ whole genome shotgun (WGS) entry which is preliminary data.</text>
</comment>
<evidence type="ECO:0000313" key="4">
    <source>
        <dbReference type="Proteomes" id="UP000239895"/>
    </source>
</evidence>
<sequence length="98" mass="10182">MNVYAVTYVYAPGSASARDRVRPAHRDHLQALCAEGAVLVSGPLPATDQEPDGALIVVRAPSATAATELLDTDPFRREGLVAAVGVRAWVPVIGGFAA</sequence>
<dbReference type="InterPro" id="IPR005545">
    <property type="entry name" value="YCII"/>
</dbReference>
<dbReference type="Proteomes" id="UP000239895">
    <property type="component" value="Unassembled WGS sequence"/>
</dbReference>
<name>A0ABX5ECZ7_9MICO</name>
<reference evidence="3 4" key="1">
    <citation type="submission" date="2018-03" db="EMBL/GenBank/DDBJ databases">
        <title>Comparative analysis of microorganisms from saline springs in Andes Mountain Range, Colombia.</title>
        <authorList>
            <person name="Rubin E."/>
        </authorList>
    </citation>
    <scope>NUCLEOTIDE SEQUENCE [LARGE SCALE GENOMIC DNA]</scope>
    <source>
        <strain evidence="3 4">CG 23</strain>
    </source>
</reference>
<dbReference type="EMBL" id="PVTX01000012">
    <property type="protein sequence ID" value="PRZ03758.1"/>
    <property type="molecule type" value="Genomic_DNA"/>
</dbReference>